<keyword evidence="5" id="KW-1133">Transmembrane helix</keyword>
<feature type="binding site" evidence="4">
    <location>
        <position position="22"/>
    </location>
    <ligand>
        <name>Ca(2+)</name>
        <dbReference type="ChEBI" id="CHEBI:29108"/>
        <label>1</label>
    </ligand>
</feature>
<feature type="binding site" evidence="4">
    <location>
        <position position="26"/>
    </location>
    <ligand>
        <name>Ca(2+)</name>
        <dbReference type="ChEBI" id="CHEBI:29108"/>
        <label>1</label>
    </ligand>
</feature>
<feature type="domain" description="EF-hand" evidence="6">
    <location>
        <begin position="7"/>
        <end position="42"/>
    </location>
</feature>
<evidence type="ECO:0000256" key="5">
    <source>
        <dbReference type="SAM" id="Phobius"/>
    </source>
</evidence>
<organism evidence="7 8">
    <name type="scientific">Cyclotella atomus</name>
    <dbReference type="NCBI Taxonomy" id="382360"/>
    <lineage>
        <taxon>Eukaryota</taxon>
        <taxon>Sar</taxon>
        <taxon>Stramenopiles</taxon>
        <taxon>Ochrophyta</taxon>
        <taxon>Bacillariophyta</taxon>
        <taxon>Coscinodiscophyceae</taxon>
        <taxon>Thalassiosirophycidae</taxon>
        <taxon>Stephanodiscales</taxon>
        <taxon>Stephanodiscaceae</taxon>
        <taxon>Cyclotella</taxon>
    </lineage>
</organism>
<dbReference type="PANTHER" id="PTHR11653">
    <property type="entry name" value="PARVALBUMIN ALPHA"/>
    <property type="match status" value="1"/>
</dbReference>
<feature type="transmembrane region" description="Helical" evidence="5">
    <location>
        <begin position="73"/>
        <end position="93"/>
    </location>
</feature>
<reference evidence="7 8" key="1">
    <citation type="submission" date="2024-10" db="EMBL/GenBank/DDBJ databases">
        <title>Updated reference genomes for cyclostephanoid diatoms.</title>
        <authorList>
            <person name="Roberts W.R."/>
            <person name="Alverson A.J."/>
        </authorList>
    </citation>
    <scope>NUCLEOTIDE SEQUENCE [LARGE SCALE GENOMIC DNA]</scope>
    <source>
        <strain evidence="7 8">AJA010-31</strain>
    </source>
</reference>
<proteinExistence type="inferred from homology"/>
<dbReference type="Proteomes" id="UP001530400">
    <property type="component" value="Unassembled WGS sequence"/>
</dbReference>
<comment type="caution">
    <text evidence="7">The sequence shown here is derived from an EMBL/GenBank/DDBJ whole genome shotgun (WGS) entry which is preliminary data.</text>
</comment>
<keyword evidence="3 4" id="KW-0106">Calcium</keyword>
<dbReference type="SMART" id="SM00054">
    <property type="entry name" value="EFh"/>
    <property type="match status" value="2"/>
</dbReference>
<dbReference type="GO" id="GO:0046872">
    <property type="term" value="F:metal ion binding"/>
    <property type="evidence" value="ECO:0007669"/>
    <property type="project" value="UniProtKB-KW"/>
</dbReference>
<feature type="transmembrane region" description="Helical" evidence="5">
    <location>
        <begin position="140"/>
        <end position="159"/>
    </location>
</feature>
<evidence type="ECO:0000313" key="7">
    <source>
        <dbReference type="EMBL" id="KAL3775686.1"/>
    </source>
</evidence>
<gene>
    <name evidence="7" type="ORF">ACHAWO_004500</name>
</gene>
<dbReference type="InterPro" id="IPR008080">
    <property type="entry name" value="Parvalbumin"/>
</dbReference>
<keyword evidence="5" id="KW-0812">Transmembrane</keyword>
<dbReference type="EMBL" id="JALLPJ020001142">
    <property type="protein sequence ID" value="KAL3775686.1"/>
    <property type="molecule type" value="Genomic_DNA"/>
</dbReference>
<dbReference type="InterPro" id="IPR018247">
    <property type="entry name" value="EF_Hand_1_Ca_BS"/>
</dbReference>
<feature type="binding site" evidence="4">
    <location>
        <position position="31"/>
    </location>
    <ligand>
        <name>Ca(2+)</name>
        <dbReference type="ChEBI" id="CHEBI:29108"/>
        <label>1</label>
    </ligand>
</feature>
<accession>A0ABD3NLY9</accession>
<dbReference type="PROSITE" id="PS00018">
    <property type="entry name" value="EF_HAND_1"/>
    <property type="match status" value="2"/>
</dbReference>
<dbReference type="Pfam" id="PF13202">
    <property type="entry name" value="EF-hand_5"/>
    <property type="match status" value="1"/>
</dbReference>
<dbReference type="InterPro" id="IPR011992">
    <property type="entry name" value="EF-hand-dom_pair"/>
</dbReference>
<feature type="binding site" evidence="4">
    <location>
        <position position="20"/>
    </location>
    <ligand>
        <name>Ca(2+)</name>
        <dbReference type="ChEBI" id="CHEBI:29108"/>
        <label>1</label>
    </ligand>
</feature>
<evidence type="ECO:0000256" key="1">
    <source>
        <dbReference type="ARBA" id="ARBA00009753"/>
    </source>
</evidence>
<dbReference type="PANTHER" id="PTHR11653:SF10">
    <property type="entry name" value="EF-HAND DOMAIN-CONTAINING PROTEIN"/>
    <property type="match status" value="1"/>
</dbReference>
<feature type="binding site" evidence="4">
    <location>
        <position position="24"/>
    </location>
    <ligand>
        <name>Ca(2+)</name>
        <dbReference type="ChEBI" id="CHEBI:29108"/>
        <label>1</label>
    </ligand>
</feature>
<evidence type="ECO:0000256" key="3">
    <source>
        <dbReference type="ARBA" id="ARBA00022837"/>
    </source>
</evidence>
<dbReference type="AlphaFoldDB" id="A0ABD3NLY9"/>
<keyword evidence="2 4" id="KW-0479">Metal-binding</keyword>
<keyword evidence="8" id="KW-1185">Reference proteome</keyword>
<dbReference type="SUPFAM" id="SSF47473">
    <property type="entry name" value="EF-hand"/>
    <property type="match status" value="1"/>
</dbReference>
<keyword evidence="5" id="KW-0472">Membrane</keyword>
<evidence type="ECO:0000313" key="8">
    <source>
        <dbReference type="Proteomes" id="UP001530400"/>
    </source>
</evidence>
<sequence>MPILSDEAVAVIQEAFNEVDTDSSGYIDASEIKVLLDKVSEAEGFEAPSEEAIQARLEQVPTDEPGKLKLEGVIFAIAMMKVLAITILLFAAADADESGKLEAAEIKSVLTNVHEKIGEPVPSDDDLDKMVEEIGAPVEFETFAAFVIPVILALCGVGVE</sequence>
<evidence type="ECO:0000259" key="6">
    <source>
        <dbReference type="PROSITE" id="PS50222"/>
    </source>
</evidence>
<evidence type="ECO:0000256" key="2">
    <source>
        <dbReference type="ARBA" id="ARBA00022723"/>
    </source>
</evidence>
<comment type="similarity">
    <text evidence="1">Belongs to the parvalbumin family.</text>
</comment>
<dbReference type="Pfam" id="PF00036">
    <property type="entry name" value="EF-hand_1"/>
    <property type="match status" value="1"/>
</dbReference>
<name>A0ABD3NLY9_9STRA</name>
<dbReference type="Gene3D" id="1.10.238.10">
    <property type="entry name" value="EF-hand"/>
    <property type="match status" value="2"/>
</dbReference>
<protein>
    <recommendedName>
        <fullName evidence="6">EF-hand domain-containing protein</fullName>
    </recommendedName>
</protein>
<dbReference type="InterPro" id="IPR002048">
    <property type="entry name" value="EF_hand_dom"/>
</dbReference>
<dbReference type="PROSITE" id="PS50222">
    <property type="entry name" value="EF_HAND_2"/>
    <property type="match status" value="1"/>
</dbReference>
<evidence type="ECO:0000256" key="4">
    <source>
        <dbReference type="PIRSR" id="PIRSR608080-1"/>
    </source>
</evidence>